<dbReference type="Proteomes" id="UP000010475">
    <property type="component" value="Chromosome"/>
</dbReference>
<dbReference type="GO" id="GO:0022857">
    <property type="term" value="F:transmembrane transporter activity"/>
    <property type="evidence" value="ECO:0007669"/>
    <property type="project" value="InterPro"/>
</dbReference>
<keyword evidence="5 7" id="KW-1133">Transmembrane helix</keyword>
<reference evidence="8 9" key="1">
    <citation type="submission" date="2012-06" db="EMBL/GenBank/DDBJ databases">
        <title>Finished chromosome of genome of Cylindrospermum stagnale PCC 7417.</title>
        <authorList>
            <consortium name="US DOE Joint Genome Institute"/>
            <person name="Gugger M."/>
            <person name="Coursin T."/>
            <person name="Rippka R."/>
            <person name="Tandeau De Marsac N."/>
            <person name="Huntemann M."/>
            <person name="Wei C.-L."/>
            <person name="Han J."/>
            <person name="Detter J.C."/>
            <person name="Han C."/>
            <person name="Tapia R."/>
            <person name="Chen A."/>
            <person name="Kyrpides N."/>
            <person name="Mavromatis K."/>
            <person name="Markowitz V."/>
            <person name="Szeto E."/>
            <person name="Ivanova N."/>
            <person name="Pagani I."/>
            <person name="Pati A."/>
            <person name="Goodwin L."/>
            <person name="Nordberg H.P."/>
            <person name="Cantor M.N."/>
            <person name="Hua S.X."/>
            <person name="Woyke T."/>
            <person name="Kerfeld C.A."/>
        </authorList>
    </citation>
    <scope>NUCLEOTIDE SEQUENCE [LARGE SCALE GENOMIC DNA]</scope>
    <source>
        <strain evidence="8 9">PCC 7417</strain>
    </source>
</reference>
<feature type="transmembrane region" description="Helical" evidence="7">
    <location>
        <begin position="350"/>
        <end position="368"/>
    </location>
</feature>
<keyword evidence="9" id="KW-1185">Reference proteome</keyword>
<feature type="transmembrane region" description="Helical" evidence="7">
    <location>
        <begin position="404"/>
        <end position="424"/>
    </location>
</feature>
<feature type="transmembrane region" description="Helical" evidence="7">
    <location>
        <begin position="174"/>
        <end position="194"/>
    </location>
</feature>
<feature type="transmembrane region" description="Helical" evidence="7">
    <location>
        <begin position="52"/>
        <end position="71"/>
    </location>
</feature>
<dbReference type="STRING" id="56107.Cylst_1535"/>
<evidence type="ECO:0000313" key="9">
    <source>
        <dbReference type="Proteomes" id="UP000010475"/>
    </source>
</evidence>
<dbReference type="OrthoDB" id="9775268at2"/>
<feature type="transmembrane region" description="Helical" evidence="7">
    <location>
        <begin position="149"/>
        <end position="168"/>
    </location>
</feature>
<evidence type="ECO:0000256" key="5">
    <source>
        <dbReference type="ARBA" id="ARBA00022989"/>
    </source>
</evidence>
<organism evidence="8 9">
    <name type="scientific">Cylindrospermum stagnale PCC 7417</name>
    <dbReference type="NCBI Taxonomy" id="56107"/>
    <lineage>
        <taxon>Bacteria</taxon>
        <taxon>Bacillati</taxon>
        <taxon>Cyanobacteriota</taxon>
        <taxon>Cyanophyceae</taxon>
        <taxon>Nostocales</taxon>
        <taxon>Nostocaceae</taxon>
        <taxon>Cylindrospermum</taxon>
    </lineage>
</organism>
<dbReference type="Gene3D" id="1.20.1250.20">
    <property type="entry name" value="MFS general substrate transporter like domains"/>
    <property type="match status" value="1"/>
</dbReference>
<feature type="transmembrane region" description="Helical" evidence="7">
    <location>
        <begin position="21"/>
        <end position="40"/>
    </location>
</feature>
<dbReference type="PANTHER" id="PTHR43266">
    <property type="entry name" value="MACROLIDE-EFFLUX PROTEIN"/>
    <property type="match status" value="1"/>
</dbReference>
<evidence type="ECO:0000256" key="1">
    <source>
        <dbReference type="ARBA" id="ARBA00004651"/>
    </source>
</evidence>
<dbReference type="SUPFAM" id="SSF103473">
    <property type="entry name" value="MFS general substrate transporter"/>
    <property type="match status" value="1"/>
</dbReference>
<keyword evidence="6 7" id="KW-0472">Membrane</keyword>
<dbReference type="CDD" id="cd06173">
    <property type="entry name" value="MFS_MefA_like"/>
    <property type="match status" value="1"/>
</dbReference>
<dbReference type="KEGG" id="csg:Cylst_1535"/>
<evidence type="ECO:0000256" key="2">
    <source>
        <dbReference type="ARBA" id="ARBA00022448"/>
    </source>
</evidence>
<sequence length="440" mass="48404">MKKEDIEQTNFRTFTLIWASQLLSAIGSEMTYFAITIWAWDVTGQATSLSLILFFNQIPKLFTALFIGVFVDRWNRQMLMIIGDTVTGISTIAILLIFLANHLEVWHIYVIALIIGPFRHFQYFAFSTSISTLVPKQHYTRAVVMTEHIGGFASNIIAPGLAGAIYYVMGLQGILTIDIVTFIIALCTICLVHIPQPLVSEVEQKDAKIWQDITFGCRYIIQNPGLLALLLFLVIFHSVDSILLGIHSSFILARSNNDAGVFASVQSAIGLGGLVGAVLLSVWGGFKRRIDGLLLGTIFYYGLMVVFTLVNLPALWMIIGFLATVFWPLIASSNQVIWLSKVPPNVQGRVFTTRYLLTLIASPIGLAVSGPLADNFFRPAMMAGGSLSPIFGGLFGTSSSSGIVLQYSLFSLLGVLLGLAGYSWRKLRDVEIIVPDYKSD</sequence>
<feature type="transmembrane region" description="Helical" evidence="7">
    <location>
        <begin position="106"/>
        <end position="128"/>
    </location>
</feature>
<dbReference type="RefSeq" id="WP_015207075.1">
    <property type="nucleotide sequence ID" value="NC_019757.1"/>
</dbReference>
<evidence type="ECO:0000256" key="4">
    <source>
        <dbReference type="ARBA" id="ARBA00022692"/>
    </source>
</evidence>
<evidence type="ECO:0000256" key="7">
    <source>
        <dbReference type="SAM" id="Phobius"/>
    </source>
</evidence>
<protein>
    <submittedName>
        <fullName evidence="8">Arabinose efflux permease family protein</fullName>
    </submittedName>
</protein>
<dbReference type="eggNOG" id="COG2814">
    <property type="taxonomic scope" value="Bacteria"/>
</dbReference>
<evidence type="ECO:0000313" key="8">
    <source>
        <dbReference type="EMBL" id="AFZ23819.1"/>
    </source>
</evidence>
<keyword evidence="4 7" id="KW-0812">Transmembrane</keyword>
<dbReference type="EMBL" id="CP003642">
    <property type="protein sequence ID" value="AFZ23819.1"/>
    <property type="molecule type" value="Genomic_DNA"/>
</dbReference>
<accession>K9WVH7</accession>
<dbReference type="PANTHER" id="PTHR43266:SF2">
    <property type="entry name" value="MAJOR FACILITATOR SUPERFAMILY (MFS) PROFILE DOMAIN-CONTAINING PROTEIN"/>
    <property type="match status" value="1"/>
</dbReference>
<proteinExistence type="predicted"/>
<comment type="subcellular location">
    <subcellularLocation>
        <location evidence="1">Cell membrane</location>
        <topology evidence="1">Multi-pass membrane protein</topology>
    </subcellularLocation>
</comment>
<evidence type="ECO:0000256" key="6">
    <source>
        <dbReference type="ARBA" id="ARBA00023136"/>
    </source>
</evidence>
<keyword evidence="2" id="KW-0813">Transport</keyword>
<evidence type="ECO:0000256" key="3">
    <source>
        <dbReference type="ARBA" id="ARBA00022475"/>
    </source>
</evidence>
<dbReference type="AlphaFoldDB" id="K9WVH7"/>
<feature type="transmembrane region" description="Helical" evidence="7">
    <location>
        <begin position="226"/>
        <end position="253"/>
    </location>
</feature>
<name>K9WVH7_9NOST</name>
<dbReference type="HOGENOM" id="CLU_034180_16_0_3"/>
<dbReference type="PATRIC" id="fig|56107.3.peg.1731"/>
<feature type="transmembrane region" description="Helical" evidence="7">
    <location>
        <begin position="78"/>
        <end position="100"/>
    </location>
</feature>
<feature type="transmembrane region" description="Helical" evidence="7">
    <location>
        <begin position="265"/>
        <end position="286"/>
    </location>
</feature>
<dbReference type="InterPro" id="IPR036259">
    <property type="entry name" value="MFS_trans_sf"/>
</dbReference>
<feature type="transmembrane region" description="Helical" evidence="7">
    <location>
        <begin position="298"/>
        <end position="330"/>
    </location>
</feature>
<dbReference type="GO" id="GO:0005886">
    <property type="term" value="C:plasma membrane"/>
    <property type="evidence" value="ECO:0007669"/>
    <property type="project" value="UniProtKB-SubCell"/>
</dbReference>
<gene>
    <name evidence="8" type="ORF">Cylst_1535</name>
</gene>
<dbReference type="Pfam" id="PF07690">
    <property type="entry name" value="MFS_1"/>
    <property type="match status" value="1"/>
</dbReference>
<dbReference type="InterPro" id="IPR011701">
    <property type="entry name" value="MFS"/>
</dbReference>
<keyword evidence="3" id="KW-1003">Cell membrane</keyword>